<comment type="caution">
    <text evidence="1">The sequence shown here is derived from an EMBL/GenBank/DDBJ whole genome shotgun (WGS) entry which is preliminary data.</text>
</comment>
<gene>
    <name evidence="1" type="ORF">OUZ56_012631</name>
</gene>
<evidence type="ECO:0000313" key="2">
    <source>
        <dbReference type="Proteomes" id="UP001234178"/>
    </source>
</evidence>
<evidence type="ECO:0000313" key="1">
    <source>
        <dbReference type="EMBL" id="KAK4007476.1"/>
    </source>
</evidence>
<protein>
    <submittedName>
        <fullName evidence="1">Uncharacterized protein</fullName>
    </submittedName>
</protein>
<dbReference type="EMBL" id="JAOYFB010000002">
    <property type="protein sequence ID" value="KAK4007476.1"/>
    <property type="molecule type" value="Genomic_DNA"/>
</dbReference>
<proteinExistence type="predicted"/>
<sequence>MKKSDFHFAISTKFEFWSRIGFVKSARIDPKQNYVASLLHWTSDLDHMSTVKEIMCLNENGYLFATSDLLTFLRHLIMNWSDFHFLDVIAHQVIRIQTDQTQQVFRLVRQFTIQQHTHQHYVLKRKEIRRGGCNGLCHVKPLAEYNEYYQFSRTRGKCISGLPSFLWPRFPFTCDKPVGGHAPTVISIKVHAGPMLNYRAMSHTSELTVSLCHLRLFKCACEEMPFYLTKLHMKMTTNKISCNKVVPSLVANYDITTRA</sequence>
<accession>A0ABQ9Z3K6</accession>
<keyword evidence="2" id="KW-1185">Reference proteome</keyword>
<dbReference type="Proteomes" id="UP001234178">
    <property type="component" value="Unassembled WGS sequence"/>
</dbReference>
<reference evidence="1 2" key="1">
    <citation type="journal article" date="2023" name="Nucleic Acids Res.">
        <title>The hologenome of Daphnia magna reveals possible DNA methylation and microbiome-mediated evolution of the host genome.</title>
        <authorList>
            <person name="Chaturvedi A."/>
            <person name="Li X."/>
            <person name="Dhandapani V."/>
            <person name="Marshall H."/>
            <person name="Kissane S."/>
            <person name="Cuenca-Cambronero M."/>
            <person name="Asole G."/>
            <person name="Calvet F."/>
            <person name="Ruiz-Romero M."/>
            <person name="Marangio P."/>
            <person name="Guigo R."/>
            <person name="Rago D."/>
            <person name="Mirbahai L."/>
            <person name="Eastwood N."/>
            <person name="Colbourne J.K."/>
            <person name="Zhou J."/>
            <person name="Mallon E."/>
            <person name="Orsini L."/>
        </authorList>
    </citation>
    <scope>NUCLEOTIDE SEQUENCE [LARGE SCALE GENOMIC DNA]</scope>
    <source>
        <strain evidence="1">LRV0_1</strain>
    </source>
</reference>
<name>A0ABQ9Z3K6_9CRUS</name>
<organism evidence="1 2">
    <name type="scientific">Daphnia magna</name>
    <dbReference type="NCBI Taxonomy" id="35525"/>
    <lineage>
        <taxon>Eukaryota</taxon>
        <taxon>Metazoa</taxon>
        <taxon>Ecdysozoa</taxon>
        <taxon>Arthropoda</taxon>
        <taxon>Crustacea</taxon>
        <taxon>Branchiopoda</taxon>
        <taxon>Diplostraca</taxon>
        <taxon>Cladocera</taxon>
        <taxon>Anomopoda</taxon>
        <taxon>Daphniidae</taxon>
        <taxon>Daphnia</taxon>
    </lineage>
</organism>